<evidence type="ECO:0000313" key="2">
    <source>
        <dbReference type="Proteomes" id="UP000823921"/>
    </source>
</evidence>
<sequence length="66" mass="7446">VAQCDAWGRAAKGQKETHTHECECAFICGDSPLAEMKGFEPLHRQNRPTGFRIITPTWMMTVNQGR</sequence>
<feature type="non-terminal residue" evidence="1">
    <location>
        <position position="1"/>
    </location>
</feature>
<name>A0A9D2MMF1_9FIRM</name>
<reference evidence="1" key="2">
    <citation type="submission" date="2021-04" db="EMBL/GenBank/DDBJ databases">
        <authorList>
            <person name="Gilroy R."/>
        </authorList>
    </citation>
    <scope>NUCLEOTIDE SEQUENCE</scope>
    <source>
        <strain evidence="1">CHK192-8294</strain>
    </source>
</reference>
<comment type="caution">
    <text evidence="1">The sequence shown here is derived from an EMBL/GenBank/DDBJ whole genome shotgun (WGS) entry which is preliminary data.</text>
</comment>
<proteinExistence type="predicted"/>
<reference evidence="1" key="1">
    <citation type="journal article" date="2021" name="PeerJ">
        <title>Extensive microbial diversity within the chicken gut microbiome revealed by metagenomics and culture.</title>
        <authorList>
            <person name="Gilroy R."/>
            <person name="Ravi A."/>
            <person name="Getino M."/>
            <person name="Pursley I."/>
            <person name="Horton D.L."/>
            <person name="Alikhan N.F."/>
            <person name="Baker D."/>
            <person name="Gharbi K."/>
            <person name="Hall N."/>
            <person name="Watson M."/>
            <person name="Adriaenssens E.M."/>
            <person name="Foster-Nyarko E."/>
            <person name="Jarju S."/>
            <person name="Secka A."/>
            <person name="Antonio M."/>
            <person name="Oren A."/>
            <person name="Chaudhuri R.R."/>
            <person name="La Ragione R."/>
            <person name="Hildebrand F."/>
            <person name="Pallen M.J."/>
        </authorList>
    </citation>
    <scope>NUCLEOTIDE SEQUENCE</scope>
    <source>
        <strain evidence="1">CHK192-8294</strain>
    </source>
</reference>
<dbReference type="AlphaFoldDB" id="A0A9D2MMF1"/>
<organism evidence="1 2">
    <name type="scientific">Candidatus Flavonifractor intestinigallinarum</name>
    <dbReference type="NCBI Taxonomy" id="2838586"/>
    <lineage>
        <taxon>Bacteria</taxon>
        <taxon>Bacillati</taxon>
        <taxon>Bacillota</taxon>
        <taxon>Clostridia</taxon>
        <taxon>Eubacteriales</taxon>
        <taxon>Oscillospiraceae</taxon>
        <taxon>Flavonifractor</taxon>
    </lineage>
</organism>
<protein>
    <submittedName>
        <fullName evidence="1">Uncharacterized protein</fullName>
    </submittedName>
</protein>
<dbReference type="EMBL" id="DWXO01000075">
    <property type="protein sequence ID" value="HJB80832.1"/>
    <property type="molecule type" value="Genomic_DNA"/>
</dbReference>
<gene>
    <name evidence="1" type="ORF">H9712_07590</name>
</gene>
<accession>A0A9D2MMF1</accession>
<dbReference type="Proteomes" id="UP000823921">
    <property type="component" value="Unassembled WGS sequence"/>
</dbReference>
<evidence type="ECO:0000313" key="1">
    <source>
        <dbReference type="EMBL" id="HJB80832.1"/>
    </source>
</evidence>